<dbReference type="PATRIC" id="fig|1886670.3.peg.3741"/>
<feature type="transmembrane region" description="Helical" evidence="7">
    <location>
        <begin position="248"/>
        <end position="269"/>
    </location>
</feature>
<dbReference type="GO" id="GO:0005886">
    <property type="term" value="C:plasma membrane"/>
    <property type="evidence" value="ECO:0007669"/>
    <property type="project" value="UniProtKB-SubCell"/>
</dbReference>
<dbReference type="InterPro" id="IPR050327">
    <property type="entry name" value="Proton-linked_MCT"/>
</dbReference>
<sequence length="447" mass="47613">MKNVSNQASTAQLQTTKPPVNRWLIALGTIIVQMGLGTIYTWSLFNQPLVDKFGWGLSSVAITFSITSFALAFSTLFAGKLQEKWGIRRLIGIAGIVLGVGLMLSSQVSSLPLLYMLAGVIVGFADGTAYITSLSNLIKWFPERKGLISGISVGAYGTGSLIFKYINGAFIGSVGVSATFLYWGIIVLLMIVIGSRFIREANVSGAPVPQAKAAQQRVGDSQPSSIKPTATVVVHDYTVKEMLKTKQVYLLFIMFFTACMSGLYLIGIVKDIGVQLAGLDLATAANAVAMIAIFNTAGRIILGALSDKVGRMKVICGTFIVTAAAVAVLSFIPLTYSIFFAAVAAIAFCFGGNITVFPAIVSDFFGLKNHSKNYGIVYQGFGIGALAGSFIAAWMGGFKPTFIVIGMLCIISFLIALWIKPPVAGATEEKQTADEKKWSAKPHTARS</sequence>
<dbReference type="InterPro" id="IPR011701">
    <property type="entry name" value="MFS"/>
</dbReference>
<reference evidence="9 10" key="1">
    <citation type="submission" date="2016-08" db="EMBL/GenBank/DDBJ databases">
        <title>Genome sequencing of Paenibacillus sp. TI45-13ar, isolated from Korean traditional nuruk.</title>
        <authorList>
            <person name="Kim S.-J."/>
        </authorList>
    </citation>
    <scope>NUCLEOTIDE SEQUENCE [LARGE SCALE GENOMIC DNA]</scope>
    <source>
        <strain evidence="9 10">TI45-13ar</strain>
    </source>
</reference>
<dbReference type="InterPro" id="IPR036259">
    <property type="entry name" value="MFS_trans_sf"/>
</dbReference>
<dbReference type="Pfam" id="PF07690">
    <property type="entry name" value="MFS_1"/>
    <property type="match status" value="1"/>
</dbReference>
<feature type="transmembrane region" description="Helical" evidence="7">
    <location>
        <begin position="114"/>
        <end position="134"/>
    </location>
</feature>
<feature type="transmembrane region" description="Helical" evidence="7">
    <location>
        <begin position="373"/>
        <end position="395"/>
    </location>
</feature>
<dbReference type="SUPFAM" id="SSF103473">
    <property type="entry name" value="MFS general substrate transporter"/>
    <property type="match status" value="1"/>
</dbReference>
<dbReference type="CDD" id="cd17353">
    <property type="entry name" value="MFS_OFA_like"/>
    <property type="match status" value="1"/>
</dbReference>
<feature type="transmembrane region" description="Helical" evidence="7">
    <location>
        <begin position="401"/>
        <end position="419"/>
    </location>
</feature>
<feature type="compositionally biased region" description="Basic and acidic residues" evidence="6">
    <location>
        <begin position="428"/>
        <end position="438"/>
    </location>
</feature>
<feature type="transmembrane region" description="Helical" evidence="7">
    <location>
        <begin position="281"/>
        <end position="302"/>
    </location>
</feature>
<dbReference type="PANTHER" id="PTHR11360">
    <property type="entry name" value="MONOCARBOXYLATE TRANSPORTER"/>
    <property type="match status" value="1"/>
</dbReference>
<keyword evidence="10" id="KW-1185">Reference proteome</keyword>
<feature type="transmembrane region" description="Helical" evidence="7">
    <location>
        <begin position="90"/>
        <end position="108"/>
    </location>
</feature>
<feature type="transmembrane region" description="Helical" evidence="7">
    <location>
        <begin position="314"/>
        <end position="332"/>
    </location>
</feature>
<dbReference type="PANTHER" id="PTHR11360:SF317">
    <property type="entry name" value="MAJOR FACILITATOR SUPERFAMILY (MFS) PROFILE DOMAIN-CONTAINING PROTEIN-RELATED"/>
    <property type="match status" value="1"/>
</dbReference>
<evidence type="ECO:0000259" key="8">
    <source>
        <dbReference type="PROSITE" id="PS50850"/>
    </source>
</evidence>
<feature type="domain" description="Major facilitator superfamily (MFS) profile" evidence="8">
    <location>
        <begin position="21"/>
        <end position="424"/>
    </location>
</feature>
<evidence type="ECO:0000313" key="10">
    <source>
        <dbReference type="Proteomes" id="UP000094578"/>
    </source>
</evidence>
<dbReference type="AlphaFoldDB" id="A0A1E3KZM3"/>
<keyword evidence="4 7" id="KW-1133">Transmembrane helix</keyword>
<dbReference type="RefSeq" id="WP_069329054.1">
    <property type="nucleotide sequence ID" value="NZ_MDER01000070.1"/>
</dbReference>
<name>A0A1E3KZM3_9BACL</name>
<dbReference type="FunFam" id="1.20.1250.20:FF:000194">
    <property type="entry name" value="Inner membrane protein yhjX"/>
    <property type="match status" value="1"/>
</dbReference>
<feature type="transmembrane region" description="Helical" evidence="7">
    <location>
        <begin position="55"/>
        <end position="78"/>
    </location>
</feature>
<organism evidence="9 10">
    <name type="scientific">Paenibacillus nuruki</name>
    <dbReference type="NCBI Taxonomy" id="1886670"/>
    <lineage>
        <taxon>Bacteria</taxon>
        <taxon>Bacillati</taxon>
        <taxon>Bacillota</taxon>
        <taxon>Bacilli</taxon>
        <taxon>Bacillales</taxon>
        <taxon>Paenibacillaceae</taxon>
        <taxon>Paenibacillus</taxon>
    </lineage>
</organism>
<dbReference type="GO" id="GO:0022857">
    <property type="term" value="F:transmembrane transporter activity"/>
    <property type="evidence" value="ECO:0007669"/>
    <property type="project" value="InterPro"/>
</dbReference>
<accession>A0A1E3KZM3</accession>
<evidence type="ECO:0000256" key="3">
    <source>
        <dbReference type="ARBA" id="ARBA00022692"/>
    </source>
</evidence>
<feature type="transmembrane region" description="Helical" evidence="7">
    <location>
        <begin position="23"/>
        <end position="43"/>
    </location>
</feature>
<feature type="transmembrane region" description="Helical" evidence="7">
    <location>
        <begin position="338"/>
        <end position="361"/>
    </location>
</feature>
<keyword evidence="3 7" id="KW-0812">Transmembrane</keyword>
<evidence type="ECO:0000256" key="6">
    <source>
        <dbReference type="SAM" id="MobiDB-lite"/>
    </source>
</evidence>
<feature type="transmembrane region" description="Helical" evidence="7">
    <location>
        <begin position="146"/>
        <end position="163"/>
    </location>
</feature>
<evidence type="ECO:0000256" key="1">
    <source>
        <dbReference type="ARBA" id="ARBA00004651"/>
    </source>
</evidence>
<gene>
    <name evidence="9" type="ORF">PTI45_03717</name>
</gene>
<dbReference type="EMBL" id="MDER01000070">
    <property type="protein sequence ID" value="ODP26988.1"/>
    <property type="molecule type" value="Genomic_DNA"/>
</dbReference>
<feature type="transmembrane region" description="Helical" evidence="7">
    <location>
        <begin position="169"/>
        <end position="193"/>
    </location>
</feature>
<protein>
    <submittedName>
        <fullName evidence="9">Putative MFS-type transporter</fullName>
    </submittedName>
</protein>
<evidence type="ECO:0000256" key="7">
    <source>
        <dbReference type="SAM" id="Phobius"/>
    </source>
</evidence>
<dbReference type="InterPro" id="IPR020846">
    <property type="entry name" value="MFS_dom"/>
</dbReference>
<feature type="region of interest" description="Disordered" evidence="6">
    <location>
        <begin position="428"/>
        <end position="447"/>
    </location>
</feature>
<dbReference type="FunFam" id="1.20.1250.20:FF:000166">
    <property type="entry name" value="Inner membrane protein YhjX"/>
    <property type="match status" value="1"/>
</dbReference>
<dbReference type="PROSITE" id="PS50850">
    <property type="entry name" value="MFS"/>
    <property type="match status" value="1"/>
</dbReference>
<dbReference type="Gene3D" id="1.20.1250.20">
    <property type="entry name" value="MFS general substrate transporter like domains"/>
    <property type="match status" value="2"/>
</dbReference>
<evidence type="ECO:0000313" key="9">
    <source>
        <dbReference type="EMBL" id="ODP26988.1"/>
    </source>
</evidence>
<dbReference type="Proteomes" id="UP000094578">
    <property type="component" value="Unassembled WGS sequence"/>
</dbReference>
<comment type="subcellular location">
    <subcellularLocation>
        <location evidence="1">Cell membrane</location>
        <topology evidence="1">Multi-pass membrane protein</topology>
    </subcellularLocation>
</comment>
<proteinExistence type="predicted"/>
<dbReference type="STRING" id="1886670.PTI45_03717"/>
<keyword evidence="5 7" id="KW-0472">Membrane</keyword>
<evidence type="ECO:0000256" key="5">
    <source>
        <dbReference type="ARBA" id="ARBA00023136"/>
    </source>
</evidence>
<comment type="caution">
    <text evidence="9">The sequence shown here is derived from an EMBL/GenBank/DDBJ whole genome shotgun (WGS) entry which is preliminary data.</text>
</comment>
<keyword evidence="2" id="KW-0813">Transport</keyword>
<evidence type="ECO:0000256" key="4">
    <source>
        <dbReference type="ARBA" id="ARBA00022989"/>
    </source>
</evidence>
<evidence type="ECO:0000256" key="2">
    <source>
        <dbReference type="ARBA" id="ARBA00022448"/>
    </source>
</evidence>